<dbReference type="InterPro" id="IPR024607">
    <property type="entry name" value="Sulfatase_CS"/>
</dbReference>
<evidence type="ECO:0000256" key="2">
    <source>
        <dbReference type="ARBA" id="ARBA00008779"/>
    </source>
</evidence>
<dbReference type="CDD" id="cd16144">
    <property type="entry name" value="ARS_like"/>
    <property type="match status" value="1"/>
</dbReference>
<dbReference type="PROSITE" id="PS00523">
    <property type="entry name" value="SULFATASE_1"/>
    <property type="match status" value="1"/>
</dbReference>
<keyword evidence="6" id="KW-0106">Calcium</keyword>
<dbReference type="PANTHER" id="PTHR42693:SF42">
    <property type="entry name" value="ARYLSULFATASE G"/>
    <property type="match status" value="1"/>
</dbReference>
<dbReference type="EMBL" id="CP036298">
    <property type="protein sequence ID" value="QDV22404.1"/>
    <property type="molecule type" value="Genomic_DNA"/>
</dbReference>
<keyword evidence="3" id="KW-0479">Metal-binding</keyword>
<dbReference type="Pfam" id="PF01261">
    <property type="entry name" value="AP_endonuc_2"/>
    <property type="match status" value="1"/>
</dbReference>
<gene>
    <name evidence="10" type="primary">atsA_9</name>
    <name evidence="10" type="ORF">Q31a_06890</name>
</gene>
<dbReference type="InterPro" id="IPR013022">
    <property type="entry name" value="Xyl_isomerase-like_TIM-brl"/>
</dbReference>
<evidence type="ECO:0000256" key="3">
    <source>
        <dbReference type="ARBA" id="ARBA00022723"/>
    </source>
</evidence>
<comment type="similarity">
    <text evidence="2">Belongs to the sulfatase family.</text>
</comment>
<evidence type="ECO:0000313" key="11">
    <source>
        <dbReference type="Proteomes" id="UP000318017"/>
    </source>
</evidence>
<dbReference type="SUPFAM" id="SSF51658">
    <property type="entry name" value="Xylose isomerase-like"/>
    <property type="match status" value="1"/>
</dbReference>
<keyword evidence="5 10" id="KW-0378">Hydrolase</keyword>
<feature type="domain" description="Xylose isomerase-like TIM barrel" evidence="9">
    <location>
        <begin position="609"/>
        <end position="762"/>
    </location>
</feature>
<dbReference type="InterPro" id="IPR036237">
    <property type="entry name" value="Xyl_isomerase-like_sf"/>
</dbReference>
<dbReference type="OrthoDB" id="9783154at2"/>
<dbReference type="SUPFAM" id="SSF53649">
    <property type="entry name" value="Alkaline phosphatase-like"/>
    <property type="match status" value="1"/>
</dbReference>
<evidence type="ECO:0000256" key="5">
    <source>
        <dbReference type="ARBA" id="ARBA00022801"/>
    </source>
</evidence>
<feature type="region of interest" description="Disordered" evidence="7">
    <location>
        <begin position="279"/>
        <end position="298"/>
    </location>
</feature>
<dbReference type="KEGG" id="ahel:Q31a_06890"/>
<feature type="domain" description="Sulfatase N-terminal" evidence="8">
    <location>
        <begin position="80"/>
        <end position="402"/>
    </location>
</feature>
<evidence type="ECO:0000256" key="6">
    <source>
        <dbReference type="ARBA" id="ARBA00022837"/>
    </source>
</evidence>
<dbReference type="Pfam" id="PF00884">
    <property type="entry name" value="Sulfatase"/>
    <property type="match status" value="1"/>
</dbReference>
<proteinExistence type="inferred from homology"/>
<dbReference type="Proteomes" id="UP000318017">
    <property type="component" value="Chromosome"/>
</dbReference>
<comment type="cofactor">
    <cofactor evidence="1">
        <name>Ca(2+)</name>
        <dbReference type="ChEBI" id="CHEBI:29108"/>
    </cofactor>
</comment>
<evidence type="ECO:0000256" key="7">
    <source>
        <dbReference type="SAM" id="MobiDB-lite"/>
    </source>
</evidence>
<dbReference type="InterPro" id="IPR050738">
    <property type="entry name" value="Sulfatase"/>
</dbReference>
<dbReference type="PANTHER" id="PTHR42693">
    <property type="entry name" value="ARYLSULFATASE FAMILY MEMBER"/>
    <property type="match status" value="1"/>
</dbReference>
<dbReference type="EC" id="3.1.6.1" evidence="10"/>
<dbReference type="Gene3D" id="3.40.720.10">
    <property type="entry name" value="Alkaline Phosphatase, subunit A"/>
    <property type="match status" value="1"/>
</dbReference>
<dbReference type="Gene3D" id="3.20.20.150">
    <property type="entry name" value="Divalent-metal-dependent TIM barrel enzymes"/>
    <property type="match status" value="1"/>
</dbReference>
<keyword evidence="11" id="KW-1185">Reference proteome</keyword>
<dbReference type="AlphaFoldDB" id="A0A518G1J3"/>
<feature type="compositionally biased region" description="Basic and acidic residues" evidence="7">
    <location>
        <begin position="286"/>
        <end position="298"/>
    </location>
</feature>
<keyword evidence="4" id="KW-0732">Signal</keyword>
<dbReference type="InterPro" id="IPR000917">
    <property type="entry name" value="Sulfatase_N"/>
</dbReference>
<evidence type="ECO:0000256" key="4">
    <source>
        <dbReference type="ARBA" id="ARBA00022729"/>
    </source>
</evidence>
<dbReference type="InterPro" id="IPR017850">
    <property type="entry name" value="Alkaline_phosphatase_core_sf"/>
</dbReference>
<evidence type="ECO:0000259" key="9">
    <source>
        <dbReference type="Pfam" id="PF01261"/>
    </source>
</evidence>
<dbReference type="GO" id="GO:0004065">
    <property type="term" value="F:arylsulfatase activity"/>
    <property type="evidence" value="ECO:0007669"/>
    <property type="project" value="UniProtKB-EC"/>
</dbReference>
<evidence type="ECO:0000259" key="8">
    <source>
        <dbReference type="Pfam" id="PF00884"/>
    </source>
</evidence>
<dbReference type="Gene3D" id="3.30.1120.10">
    <property type="match status" value="1"/>
</dbReference>
<accession>A0A518G1J3</accession>
<organism evidence="10 11">
    <name type="scientific">Aureliella helgolandensis</name>
    <dbReference type="NCBI Taxonomy" id="2527968"/>
    <lineage>
        <taxon>Bacteria</taxon>
        <taxon>Pseudomonadati</taxon>
        <taxon>Planctomycetota</taxon>
        <taxon>Planctomycetia</taxon>
        <taxon>Pirellulales</taxon>
        <taxon>Pirellulaceae</taxon>
        <taxon>Aureliella</taxon>
    </lineage>
</organism>
<name>A0A518G1J3_9BACT</name>
<dbReference type="GO" id="GO:0046872">
    <property type="term" value="F:metal ion binding"/>
    <property type="evidence" value="ECO:0007669"/>
    <property type="project" value="UniProtKB-KW"/>
</dbReference>
<dbReference type="PROSITE" id="PS00149">
    <property type="entry name" value="SULFATASE_2"/>
    <property type="match status" value="1"/>
</dbReference>
<reference evidence="10 11" key="1">
    <citation type="submission" date="2019-02" db="EMBL/GenBank/DDBJ databases">
        <title>Deep-cultivation of Planctomycetes and their phenomic and genomic characterization uncovers novel biology.</title>
        <authorList>
            <person name="Wiegand S."/>
            <person name="Jogler M."/>
            <person name="Boedeker C."/>
            <person name="Pinto D."/>
            <person name="Vollmers J."/>
            <person name="Rivas-Marin E."/>
            <person name="Kohn T."/>
            <person name="Peeters S.H."/>
            <person name="Heuer A."/>
            <person name="Rast P."/>
            <person name="Oberbeckmann S."/>
            <person name="Bunk B."/>
            <person name="Jeske O."/>
            <person name="Meyerdierks A."/>
            <person name="Storesund J.E."/>
            <person name="Kallscheuer N."/>
            <person name="Luecker S."/>
            <person name="Lage O.M."/>
            <person name="Pohl T."/>
            <person name="Merkel B.J."/>
            <person name="Hornburger P."/>
            <person name="Mueller R.-W."/>
            <person name="Bruemmer F."/>
            <person name="Labrenz M."/>
            <person name="Spormann A.M."/>
            <person name="Op den Camp H."/>
            <person name="Overmann J."/>
            <person name="Amann R."/>
            <person name="Jetten M.S.M."/>
            <person name="Mascher T."/>
            <person name="Medema M.H."/>
            <person name="Devos D.P."/>
            <person name="Kaster A.-K."/>
            <person name="Ovreas L."/>
            <person name="Rohde M."/>
            <person name="Galperin M.Y."/>
            <person name="Jogler C."/>
        </authorList>
    </citation>
    <scope>NUCLEOTIDE SEQUENCE [LARGE SCALE GENOMIC DNA]</scope>
    <source>
        <strain evidence="10 11">Q31a</strain>
    </source>
</reference>
<evidence type="ECO:0000256" key="1">
    <source>
        <dbReference type="ARBA" id="ARBA00001913"/>
    </source>
</evidence>
<evidence type="ECO:0000313" key="10">
    <source>
        <dbReference type="EMBL" id="QDV22404.1"/>
    </source>
</evidence>
<protein>
    <submittedName>
        <fullName evidence="10">Arylsulfatase</fullName>
        <ecNumber evidence="10">3.1.6.1</ecNumber>
    </submittedName>
</protein>
<sequence>MNAKLVLCQSLILGLPWKRCPTPKAGTALRGLRTFGVGHLFPLRRAVCAVLFAVLVSCGGWGAVPASWGAELSPIGATAPNVVFILADDLGWRDLSCYGSPLCETPHIDALAATGMRFTNAYSAASICSPTRASLMTGKHPVRTGVTDYIPGLKSKPEQMRTPRTARQLALEEVTLGEMFQQAGYETMYAGKWHLGGVGYEPPDQGFDVYVGDRQLGPHGRDWTVGTRITAAFDEFVTARQAAEASAPFLAYLSFHEPHIPILEYPEHINHFQQKVAGLGESPAPRAEREGRTRMRQDDAAYGSEVAGLDDLVGQVVATLDHAGLREETLIVFYSDNGGLSTKSQPGPTSNLPLRAGKGWLYEGGLRVPLLVSLPGKIEPASVSDQLTVSYDLVPTLLDLVGAEVSVNNALPPQALDGRSLQPILLGDVESLPARAEYWHYPHYHGSTWAPGAAMRDGDWKLIQFDHYGQVELYNLAEDPSETKDLAAEHPERVADMQQRLAAWQASVGARFAQPKNLAVEELVAWCIVPFDASRRGPEARAQMLQELGLRKLAYDWREEHVATWDAEIDALAAHDIELTAFWCSSSLSPGQDPGTQRILDFLRRRQVTTQLWVMLPDHELSKIDDEAERVQRAALALRQYAELAGEIGCQVGLYNHGGWIGRPEIMVRVMRELSDLDNLGIVYNLHHAHGELDQFPTALRAMLPYLMCVNLNGTTVGGEKIVTLGEGTLDAEILGWLRQVQYSGPIGILDHRGQLDAKESLEMNLTGLRALIGPVE</sequence>